<comment type="caution">
    <text evidence="1">The sequence shown here is derived from an EMBL/GenBank/DDBJ whole genome shotgun (WGS) entry which is preliminary data.</text>
</comment>
<proteinExistence type="predicted"/>
<dbReference type="EMBL" id="JANJQO010000357">
    <property type="protein sequence ID" value="KAJ2978632.1"/>
    <property type="molecule type" value="Genomic_DNA"/>
</dbReference>
<organism evidence="1 2">
    <name type="scientific">Zarea fungicola</name>
    <dbReference type="NCBI Taxonomy" id="93591"/>
    <lineage>
        <taxon>Eukaryota</taxon>
        <taxon>Fungi</taxon>
        <taxon>Dikarya</taxon>
        <taxon>Ascomycota</taxon>
        <taxon>Pezizomycotina</taxon>
        <taxon>Sordariomycetes</taxon>
        <taxon>Hypocreomycetidae</taxon>
        <taxon>Hypocreales</taxon>
        <taxon>Cordycipitaceae</taxon>
        <taxon>Zarea</taxon>
    </lineage>
</organism>
<keyword evidence="2" id="KW-1185">Reference proteome</keyword>
<gene>
    <name evidence="1" type="ORF">NQ176_g3705</name>
</gene>
<reference evidence="1" key="1">
    <citation type="submission" date="2022-08" db="EMBL/GenBank/DDBJ databases">
        <title>Genome Sequence of Lecanicillium fungicola.</title>
        <authorList>
            <person name="Buettner E."/>
        </authorList>
    </citation>
    <scope>NUCLEOTIDE SEQUENCE</scope>
    <source>
        <strain evidence="1">Babe33</strain>
    </source>
</reference>
<sequence>MGLSYFFQYLDKSALGSTAILGLRKDLHLTGQEYSWSSGIYYFGYLVASYPVGVLMIRWKVGKAITLSILVWGAILMLTAVCQNAGGLLATRFFLGVAESAIAPGLTIIISMFYKKPEQPLRHAAWFLGNTCAGLFGGLLNYGIGHINSIAPWKAVFLILGGFTVAWSCANVFLLPDEPSNAWFFSKDDREKVVIRVQENLTGIKNNELKWDQVREAFLDAQTWFLVLIQFSSNIPNGGVTTFRSIILNGIGFSTFQTLLLQCVPYLVQFVLVLLCTGGSSYLRNTRTYWMMLTFAVALVGAALVRQLPAHEKWGRYAGTCLMGANSASFPLLMSMVSGNIGGFTKKTTVNALSFIAYCAGNIIGPQIFFEREAPSYSSGFAALIVCQSACFLLCLGLRFYLSWVNRRRDRHDDNTEIADPDNIQTQALMAMLDKTDKEIEGFRYVY</sequence>
<evidence type="ECO:0000313" key="1">
    <source>
        <dbReference type="EMBL" id="KAJ2978632.1"/>
    </source>
</evidence>
<protein>
    <submittedName>
        <fullName evidence="1">Uncharacterized protein</fullName>
    </submittedName>
</protein>
<name>A0ACC1NI98_9HYPO</name>
<dbReference type="Proteomes" id="UP001143910">
    <property type="component" value="Unassembled WGS sequence"/>
</dbReference>
<accession>A0ACC1NI98</accession>
<evidence type="ECO:0000313" key="2">
    <source>
        <dbReference type="Proteomes" id="UP001143910"/>
    </source>
</evidence>